<protein>
    <submittedName>
        <fullName evidence="6">Protein TANC1</fullName>
    </submittedName>
</protein>
<dbReference type="PROSITE" id="PS50088">
    <property type="entry name" value="ANK_REPEAT"/>
    <property type="match status" value="3"/>
</dbReference>
<dbReference type="InterPro" id="IPR004827">
    <property type="entry name" value="bZIP"/>
</dbReference>
<dbReference type="SMART" id="SM00248">
    <property type="entry name" value="ANK"/>
    <property type="match status" value="4"/>
</dbReference>
<comment type="caution">
    <text evidence="6">The sequence shown here is derived from an EMBL/GenBank/DDBJ whole genome shotgun (WGS) entry which is preliminary data.</text>
</comment>
<feature type="region of interest" description="Disordered" evidence="4">
    <location>
        <begin position="118"/>
        <end position="142"/>
    </location>
</feature>
<dbReference type="GO" id="GO:0003700">
    <property type="term" value="F:DNA-binding transcription factor activity"/>
    <property type="evidence" value="ECO:0007669"/>
    <property type="project" value="InterPro"/>
</dbReference>
<sequence length="320" mass="35546">MDQSIQLQLPTDTIERRRLQNRIAQRKFRQKRQHNSADAVGRSELAFHQGINTIDTPISIDSGLFPSTEAFTSESNAPHVDTANPDLENVDFGEWSLDAMDSIFPSNDISFSTTDASPFHSSPAANHTSINPPITSTITPRPHPRALISAQPAELANIPPAPTQGNGWLSAVHIAARNGNNLILNILIQQNADLHEKDNDGRTPLIYAVIEGHLSTVASLLAHGARIDEVDCDDRSALHWAVLHQRQEILKMLLERKQEQGLDVDAYDFSSWTPMHMAIYLEFEEGVKMLLEYGANITIKARKCPYAEKVLPGVLTRRVV</sequence>
<dbReference type="PANTHER" id="PTHR24189">
    <property type="entry name" value="MYOTROPHIN"/>
    <property type="match status" value="1"/>
</dbReference>
<name>A0A8H8TXI9_9HELO</name>
<dbReference type="Proteomes" id="UP000431533">
    <property type="component" value="Unassembled WGS sequence"/>
</dbReference>
<evidence type="ECO:0000256" key="4">
    <source>
        <dbReference type="SAM" id="MobiDB-lite"/>
    </source>
</evidence>
<feature type="repeat" description="ANK" evidence="3">
    <location>
        <begin position="200"/>
        <end position="232"/>
    </location>
</feature>
<keyword evidence="1" id="KW-0677">Repeat</keyword>
<evidence type="ECO:0000256" key="3">
    <source>
        <dbReference type="PROSITE-ProRule" id="PRU00023"/>
    </source>
</evidence>
<evidence type="ECO:0000313" key="6">
    <source>
        <dbReference type="EMBL" id="TVY26064.1"/>
    </source>
</evidence>
<dbReference type="Gene3D" id="1.25.40.20">
    <property type="entry name" value="Ankyrin repeat-containing domain"/>
    <property type="match status" value="1"/>
</dbReference>
<dbReference type="Pfam" id="PF00023">
    <property type="entry name" value="Ank"/>
    <property type="match status" value="1"/>
</dbReference>
<feature type="repeat" description="ANK" evidence="3">
    <location>
        <begin position="167"/>
        <end position="199"/>
    </location>
</feature>
<evidence type="ECO:0000256" key="2">
    <source>
        <dbReference type="ARBA" id="ARBA00023043"/>
    </source>
</evidence>
<dbReference type="CDD" id="cd14688">
    <property type="entry name" value="bZIP_YAP"/>
    <property type="match status" value="1"/>
</dbReference>
<dbReference type="RefSeq" id="XP_031004852.1">
    <property type="nucleotide sequence ID" value="XM_031149238.1"/>
</dbReference>
<dbReference type="PROSITE" id="PS50297">
    <property type="entry name" value="ANK_REP_REGION"/>
    <property type="match status" value="3"/>
</dbReference>
<dbReference type="SUPFAM" id="SSF48403">
    <property type="entry name" value="Ankyrin repeat"/>
    <property type="match status" value="1"/>
</dbReference>
<dbReference type="PANTHER" id="PTHR24189:SF50">
    <property type="entry name" value="ANKYRIN REPEAT AND SOCS BOX PROTEIN 2"/>
    <property type="match status" value="1"/>
</dbReference>
<dbReference type="EMBL" id="QGMH01000078">
    <property type="protein sequence ID" value="TVY26064.1"/>
    <property type="molecule type" value="Genomic_DNA"/>
</dbReference>
<evidence type="ECO:0000313" key="7">
    <source>
        <dbReference type="Proteomes" id="UP000431533"/>
    </source>
</evidence>
<accession>A0A8H8TXI9</accession>
<dbReference type="Pfam" id="PF12796">
    <property type="entry name" value="Ank_2"/>
    <property type="match status" value="1"/>
</dbReference>
<dbReference type="AlphaFoldDB" id="A0A8H8TXI9"/>
<dbReference type="InterPro" id="IPR002110">
    <property type="entry name" value="Ankyrin_rpt"/>
</dbReference>
<keyword evidence="2 3" id="KW-0040">ANK repeat</keyword>
<proteinExistence type="predicted"/>
<feature type="repeat" description="ANK" evidence="3">
    <location>
        <begin position="270"/>
        <end position="302"/>
    </location>
</feature>
<dbReference type="GeneID" id="41984474"/>
<evidence type="ECO:0000256" key="1">
    <source>
        <dbReference type="ARBA" id="ARBA00022737"/>
    </source>
</evidence>
<evidence type="ECO:0000259" key="5">
    <source>
        <dbReference type="PROSITE" id="PS00036"/>
    </source>
</evidence>
<reference evidence="6 7" key="1">
    <citation type="submission" date="2018-05" db="EMBL/GenBank/DDBJ databases">
        <title>Genome sequencing and assembly of the regulated plant pathogen Lachnellula willkommii and related sister species for the development of diagnostic species identification markers.</title>
        <authorList>
            <person name="Giroux E."/>
            <person name="Bilodeau G."/>
        </authorList>
    </citation>
    <scope>NUCLEOTIDE SEQUENCE [LARGE SCALE GENOMIC DNA]</scope>
    <source>
        <strain evidence="6 7">CBS 185.66</strain>
    </source>
</reference>
<gene>
    <name evidence="6" type="primary">Tanc1</name>
    <name evidence="6" type="ORF">LHYA1_G004276</name>
</gene>
<dbReference type="InterPro" id="IPR036770">
    <property type="entry name" value="Ankyrin_rpt-contain_sf"/>
</dbReference>
<feature type="domain" description="BZIP" evidence="5">
    <location>
        <begin position="16"/>
        <end position="31"/>
    </location>
</feature>
<dbReference type="InterPro" id="IPR050745">
    <property type="entry name" value="Multifunctional_regulatory"/>
</dbReference>
<organism evidence="6 7">
    <name type="scientific">Lachnellula hyalina</name>
    <dbReference type="NCBI Taxonomy" id="1316788"/>
    <lineage>
        <taxon>Eukaryota</taxon>
        <taxon>Fungi</taxon>
        <taxon>Dikarya</taxon>
        <taxon>Ascomycota</taxon>
        <taxon>Pezizomycotina</taxon>
        <taxon>Leotiomycetes</taxon>
        <taxon>Helotiales</taxon>
        <taxon>Lachnaceae</taxon>
        <taxon>Lachnellula</taxon>
    </lineage>
</organism>
<dbReference type="OrthoDB" id="3504706at2759"/>
<feature type="compositionally biased region" description="Low complexity" evidence="4">
    <location>
        <begin position="127"/>
        <end position="140"/>
    </location>
</feature>
<keyword evidence="7" id="KW-1185">Reference proteome</keyword>
<dbReference type="PROSITE" id="PS00036">
    <property type="entry name" value="BZIP_BASIC"/>
    <property type="match status" value="1"/>
</dbReference>